<keyword evidence="3" id="KW-1185">Reference proteome</keyword>
<sequence>MKRDEAEEKETLFGIWVTAFLLTLLSFFLIGLLLALGREMVARLDDEITRGVWDFNLTQGEERP</sequence>
<name>A0A7X6DUB1_9BACT</name>
<reference evidence="2 3" key="1">
    <citation type="journal article" date="2020" name="Nature">
        <title>Bacterial chemolithoautotrophy via manganese oxidation.</title>
        <authorList>
            <person name="Yu H."/>
            <person name="Leadbetter J.R."/>
        </authorList>
    </citation>
    <scope>NUCLEOTIDE SEQUENCE [LARGE SCALE GENOMIC DNA]</scope>
    <source>
        <strain evidence="2 3">Mn-1</strain>
    </source>
</reference>
<dbReference type="EMBL" id="VTOW01000008">
    <property type="protein sequence ID" value="NKE73547.1"/>
    <property type="molecule type" value="Genomic_DNA"/>
</dbReference>
<comment type="caution">
    <text evidence="2">The sequence shown here is derived from an EMBL/GenBank/DDBJ whole genome shotgun (WGS) entry which is preliminary data.</text>
</comment>
<proteinExistence type="predicted"/>
<dbReference type="AlphaFoldDB" id="A0A7X6DUB1"/>
<protein>
    <submittedName>
        <fullName evidence="2">Uncharacterized protein</fullName>
    </submittedName>
</protein>
<evidence type="ECO:0000313" key="2">
    <source>
        <dbReference type="EMBL" id="NKE73547.1"/>
    </source>
</evidence>
<feature type="transmembrane region" description="Helical" evidence="1">
    <location>
        <begin position="12"/>
        <end position="36"/>
    </location>
</feature>
<keyword evidence="1" id="KW-0812">Transmembrane</keyword>
<keyword evidence="1" id="KW-1133">Transmembrane helix</keyword>
<evidence type="ECO:0000256" key="1">
    <source>
        <dbReference type="SAM" id="Phobius"/>
    </source>
</evidence>
<dbReference type="Proteomes" id="UP000534783">
    <property type="component" value="Unassembled WGS sequence"/>
</dbReference>
<gene>
    <name evidence="2" type="ORF">MNODULE_22560</name>
</gene>
<dbReference type="RefSeq" id="WP_168063507.1">
    <property type="nucleotide sequence ID" value="NZ_VTOW01000008.1"/>
</dbReference>
<organism evidence="2 3">
    <name type="scientific">Candidatus Manganitrophus noduliformans</name>
    <dbReference type="NCBI Taxonomy" id="2606439"/>
    <lineage>
        <taxon>Bacteria</taxon>
        <taxon>Pseudomonadati</taxon>
        <taxon>Nitrospirota</taxon>
        <taxon>Nitrospiria</taxon>
        <taxon>Candidatus Troglogloeales</taxon>
        <taxon>Candidatus Manganitrophaceae</taxon>
        <taxon>Candidatus Manganitrophus</taxon>
    </lineage>
</organism>
<evidence type="ECO:0000313" key="3">
    <source>
        <dbReference type="Proteomes" id="UP000534783"/>
    </source>
</evidence>
<keyword evidence="1" id="KW-0472">Membrane</keyword>
<accession>A0A7X6DUB1</accession>